<evidence type="ECO:0000313" key="3">
    <source>
        <dbReference type="EMBL" id="GBO04530.1"/>
    </source>
</evidence>
<feature type="domain" description="Integrase zinc-binding" evidence="2">
    <location>
        <begin position="98"/>
        <end position="147"/>
    </location>
</feature>
<dbReference type="AlphaFoldDB" id="A0A4Y2TYM6"/>
<dbReference type="FunFam" id="1.10.340.70:FF:000003">
    <property type="entry name" value="Protein CBG25708"/>
    <property type="match status" value="1"/>
</dbReference>
<dbReference type="OrthoDB" id="2286242at2759"/>
<dbReference type="Gene3D" id="1.10.340.70">
    <property type="match status" value="1"/>
</dbReference>
<dbReference type="InterPro" id="IPR050951">
    <property type="entry name" value="Retrovirus_Pol_polyprotein"/>
</dbReference>
<organism evidence="3 5">
    <name type="scientific">Araneus ventricosus</name>
    <name type="common">Orbweaver spider</name>
    <name type="synonym">Epeira ventricosa</name>
    <dbReference type="NCBI Taxonomy" id="182803"/>
    <lineage>
        <taxon>Eukaryota</taxon>
        <taxon>Metazoa</taxon>
        <taxon>Ecdysozoa</taxon>
        <taxon>Arthropoda</taxon>
        <taxon>Chelicerata</taxon>
        <taxon>Arachnida</taxon>
        <taxon>Araneae</taxon>
        <taxon>Araneomorphae</taxon>
        <taxon>Entelegynae</taxon>
        <taxon>Araneoidea</taxon>
        <taxon>Araneidae</taxon>
        <taxon>Araneus</taxon>
    </lineage>
</organism>
<evidence type="ECO:0000259" key="2">
    <source>
        <dbReference type="Pfam" id="PF17921"/>
    </source>
</evidence>
<dbReference type="PANTHER" id="PTHR37984">
    <property type="entry name" value="PROTEIN CBG26694"/>
    <property type="match status" value="1"/>
</dbReference>
<evidence type="ECO:0000313" key="5">
    <source>
        <dbReference type="Proteomes" id="UP000499080"/>
    </source>
</evidence>
<evidence type="ECO:0000256" key="1">
    <source>
        <dbReference type="ARBA" id="ARBA00012493"/>
    </source>
</evidence>
<accession>A0A4Y2TYM6</accession>
<comment type="caution">
    <text evidence="3">The sequence shown here is derived from an EMBL/GenBank/DDBJ whole genome shotgun (WGS) entry which is preliminary data.</text>
</comment>
<dbReference type="Pfam" id="PF17921">
    <property type="entry name" value="Integrase_H2C2"/>
    <property type="match status" value="1"/>
</dbReference>
<dbReference type="GO" id="GO:0003964">
    <property type="term" value="F:RNA-directed DNA polymerase activity"/>
    <property type="evidence" value="ECO:0007669"/>
    <property type="project" value="UniProtKB-EC"/>
</dbReference>
<reference evidence="3 5" key="1">
    <citation type="journal article" date="2019" name="Sci. Rep.">
        <title>Orb-weaving spider Araneus ventricosus genome elucidates the spidroin gene catalogue.</title>
        <authorList>
            <person name="Kono N."/>
            <person name="Nakamura H."/>
            <person name="Ohtoshi R."/>
            <person name="Moran D.A.P."/>
            <person name="Shinohara A."/>
            <person name="Yoshida Y."/>
            <person name="Fujiwara M."/>
            <person name="Mori M."/>
            <person name="Tomita M."/>
            <person name="Arakawa K."/>
        </authorList>
    </citation>
    <scope>NUCLEOTIDE SEQUENCE [LARGE SCALE GENOMIC DNA]</scope>
</reference>
<dbReference type="Proteomes" id="UP000499080">
    <property type="component" value="Unassembled WGS sequence"/>
</dbReference>
<dbReference type="PANTHER" id="PTHR37984:SF7">
    <property type="entry name" value="INTEGRASE CATALYTIC DOMAIN-CONTAINING PROTEIN"/>
    <property type="match status" value="1"/>
</dbReference>
<dbReference type="EMBL" id="BGPR01031437">
    <property type="protein sequence ID" value="GBO04533.1"/>
    <property type="molecule type" value="Genomic_DNA"/>
</dbReference>
<dbReference type="EMBL" id="BGPR01031436">
    <property type="protein sequence ID" value="GBO04530.1"/>
    <property type="molecule type" value="Genomic_DNA"/>
</dbReference>
<dbReference type="InterPro" id="IPR041588">
    <property type="entry name" value="Integrase_H2C2"/>
</dbReference>
<keyword evidence="5" id="KW-1185">Reference proteome</keyword>
<proteinExistence type="predicted"/>
<gene>
    <name evidence="3" type="ORF">AVEN_255823_1</name>
    <name evidence="4" type="ORF">AVEN_267436_1</name>
</gene>
<sequence>MFLADTLSRAFPVNETINDDPVMFNTVHTISKHLPMSEKRIIQFKRETELDPELQIVVKYIQEGWPKNVESSVKLYYKVKNDLYINEGPLFMNEKIIVPNSLRRDMLQLIREAHSGIEKCKRRAREIMHWPGMNSDIENEVSQCVSCM</sequence>
<dbReference type="EC" id="2.7.7.49" evidence="1"/>
<protein>
    <recommendedName>
        <fullName evidence="1">RNA-directed DNA polymerase</fullName>
        <ecNumber evidence="1">2.7.7.49</ecNumber>
    </recommendedName>
</protein>
<evidence type="ECO:0000313" key="4">
    <source>
        <dbReference type="EMBL" id="GBO04533.1"/>
    </source>
</evidence>
<name>A0A4Y2TYM6_ARAVE</name>